<dbReference type="GO" id="GO:0016020">
    <property type="term" value="C:membrane"/>
    <property type="evidence" value="ECO:0007669"/>
    <property type="project" value="InterPro"/>
</dbReference>
<dbReference type="InterPro" id="IPR010559">
    <property type="entry name" value="Sig_transdc_His_kin_internal"/>
</dbReference>
<dbReference type="Gene3D" id="3.30.565.10">
    <property type="entry name" value="Histidine kinase-like ATPase, C-terminal domain"/>
    <property type="match status" value="1"/>
</dbReference>
<dbReference type="PANTHER" id="PTHR34220:SF7">
    <property type="entry name" value="SENSOR HISTIDINE KINASE YPDA"/>
    <property type="match status" value="1"/>
</dbReference>
<proteinExistence type="predicted"/>
<dbReference type="GO" id="GO:0000155">
    <property type="term" value="F:phosphorelay sensor kinase activity"/>
    <property type="evidence" value="ECO:0007669"/>
    <property type="project" value="InterPro"/>
</dbReference>
<feature type="transmembrane region" description="Helical" evidence="1">
    <location>
        <begin position="120"/>
        <end position="141"/>
    </location>
</feature>
<evidence type="ECO:0000313" key="3">
    <source>
        <dbReference type="EMBL" id="RLQ22515.1"/>
    </source>
</evidence>
<dbReference type="Proteomes" id="UP000265509">
    <property type="component" value="Unassembled WGS sequence"/>
</dbReference>
<keyword evidence="1" id="KW-0472">Membrane</keyword>
<dbReference type="PANTHER" id="PTHR34220">
    <property type="entry name" value="SENSOR HISTIDINE KINASE YPDA"/>
    <property type="match status" value="1"/>
</dbReference>
<evidence type="ECO:0000313" key="4">
    <source>
        <dbReference type="Proteomes" id="UP000265509"/>
    </source>
</evidence>
<dbReference type="EMBL" id="QRAN01000006">
    <property type="protein sequence ID" value="RLQ22515.1"/>
    <property type="molecule type" value="Genomic_DNA"/>
</dbReference>
<accession>A0A3L7E0R5</accession>
<dbReference type="SMART" id="SM00387">
    <property type="entry name" value="HATPase_c"/>
    <property type="match status" value="1"/>
</dbReference>
<reference evidence="3 4" key="1">
    <citation type="submission" date="2018-07" db="EMBL/GenBank/DDBJ databases">
        <title>Halioglobus sp. genome submission.</title>
        <authorList>
            <person name="Ye M.-Q."/>
            <person name="Du Z.-J."/>
        </authorList>
    </citation>
    <scope>NUCLEOTIDE SEQUENCE [LARGE SCALE GENOMIC DNA]</scope>
    <source>
        <strain evidence="3 4">U0301</strain>
    </source>
</reference>
<dbReference type="OrthoDB" id="2514702at2"/>
<feature type="transmembrane region" description="Helical" evidence="1">
    <location>
        <begin position="12"/>
        <end position="37"/>
    </location>
</feature>
<sequence>MNMQDLLKDKRSLFWLLQFAGWSGWAMSFYLGVIVWGRPPENYVFYLPFIATVGMLITLVLRALYRHMWEMELTRRIIAIVAGSYAAGLVWMAIRGTVFYNMFPEERKITEKQGMELLSYFDGAVSAFWVMLVWSALYFGIKNYMAAQEERERVLKALSMAHETKLKMLRYQLNPHFLFNTLNAISTLILDRDNELANVMVTRLSRFLRYTLDNDPMLKVSVAEEVEALRLYLDIEKVRFDERLQLHFDVDEAASEALMPSLLLQPLVENSIKYAIAHAINGGSITVAARVEADRLCLQVADDGPGLELGNSKKSPGGVGLSNCRERLREIYGERQSFELTTTDPHGLTINICIPLEFGSRAS</sequence>
<dbReference type="AlphaFoldDB" id="A0A3L7E0R5"/>
<keyword evidence="1" id="KW-1133">Transmembrane helix</keyword>
<dbReference type="Pfam" id="PF06580">
    <property type="entry name" value="His_kinase"/>
    <property type="match status" value="1"/>
</dbReference>
<keyword evidence="3" id="KW-0418">Kinase</keyword>
<keyword evidence="4" id="KW-1185">Reference proteome</keyword>
<feature type="transmembrane region" description="Helical" evidence="1">
    <location>
        <begin position="77"/>
        <end position="100"/>
    </location>
</feature>
<name>A0A3L7E0R5_9GAMM</name>
<dbReference type="SUPFAM" id="SSF55874">
    <property type="entry name" value="ATPase domain of HSP90 chaperone/DNA topoisomerase II/histidine kinase"/>
    <property type="match status" value="1"/>
</dbReference>
<comment type="caution">
    <text evidence="3">The sequence shown here is derived from an EMBL/GenBank/DDBJ whole genome shotgun (WGS) entry which is preliminary data.</text>
</comment>
<organism evidence="3 4">
    <name type="scientific">Seongchinamella sediminis</name>
    <dbReference type="NCBI Taxonomy" id="2283635"/>
    <lineage>
        <taxon>Bacteria</taxon>
        <taxon>Pseudomonadati</taxon>
        <taxon>Pseudomonadota</taxon>
        <taxon>Gammaproteobacteria</taxon>
        <taxon>Cellvibrionales</taxon>
        <taxon>Halieaceae</taxon>
        <taxon>Seongchinamella</taxon>
    </lineage>
</organism>
<dbReference type="InterPro" id="IPR003594">
    <property type="entry name" value="HATPase_dom"/>
</dbReference>
<evidence type="ECO:0000256" key="1">
    <source>
        <dbReference type="SAM" id="Phobius"/>
    </source>
</evidence>
<evidence type="ECO:0000259" key="2">
    <source>
        <dbReference type="PROSITE" id="PS50109"/>
    </source>
</evidence>
<dbReference type="Pfam" id="PF02518">
    <property type="entry name" value="HATPase_c"/>
    <property type="match status" value="1"/>
</dbReference>
<gene>
    <name evidence="3" type="ORF">DWB85_07195</name>
</gene>
<dbReference type="InterPro" id="IPR036890">
    <property type="entry name" value="HATPase_C_sf"/>
</dbReference>
<keyword evidence="1" id="KW-0812">Transmembrane</keyword>
<dbReference type="InterPro" id="IPR050640">
    <property type="entry name" value="Bact_2-comp_sensor_kinase"/>
</dbReference>
<feature type="domain" description="Histidine kinase" evidence="2">
    <location>
        <begin position="159"/>
        <end position="358"/>
    </location>
</feature>
<dbReference type="InterPro" id="IPR005467">
    <property type="entry name" value="His_kinase_dom"/>
</dbReference>
<feature type="transmembrane region" description="Helical" evidence="1">
    <location>
        <begin position="43"/>
        <end position="65"/>
    </location>
</feature>
<protein>
    <submittedName>
        <fullName evidence="3">Sensor histidine kinase</fullName>
    </submittedName>
</protein>
<dbReference type="PROSITE" id="PS50109">
    <property type="entry name" value="HIS_KIN"/>
    <property type="match status" value="1"/>
</dbReference>
<keyword evidence="3" id="KW-0808">Transferase</keyword>